<dbReference type="GO" id="GO:0003735">
    <property type="term" value="F:structural constituent of ribosome"/>
    <property type="evidence" value="ECO:0007669"/>
    <property type="project" value="InterPro"/>
</dbReference>
<dbReference type="CDD" id="cd05797">
    <property type="entry name" value="Ribosomal_L10"/>
    <property type="match status" value="1"/>
</dbReference>
<evidence type="ECO:0000256" key="1">
    <source>
        <dbReference type="ARBA" id="ARBA00008889"/>
    </source>
</evidence>
<dbReference type="Proteomes" id="UP000004978">
    <property type="component" value="Unassembled WGS sequence"/>
</dbReference>
<dbReference type="InterPro" id="IPR043141">
    <property type="entry name" value="Ribosomal_uL10-like_sf"/>
</dbReference>
<comment type="similarity">
    <text evidence="1 5">Belongs to the universal ribosomal protein uL10 family.</text>
</comment>
<dbReference type="InterPro" id="IPR047865">
    <property type="entry name" value="Ribosomal_uL10_bac_type"/>
</dbReference>
<dbReference type="NCBIfam" id="NF000955">
    <property type="entry name" value="PRK00099.1-1"/>
    <property type="match status" value="1"/>
</dbReference>
<evidence type="ECO:0000256" key="5">
    <source>
        <dbReference type="HAMAP-Rule" id="MF_00362"/>
    </source>
</evidence>
<dbReference type="InterPro" id="IPR002363">
    <property type="entry name" value="Ribosomal_uL10_CS_bac"/>
</dbReference>
<gene>
    <name evidence="5 6" type="primary">rplJ</name>
    <name evidence="6" type="ORF">MCSF7_00341</name>
</gene>
<keyword evidence="2 5" id="KW-0689">Ribosomal protein</keyword>
<evidence type="ECO:0000256" key="4">
    <source>
        <dbReference type="ARBA" id="ARBA00035202"/>
    </source>
</evidence>
<dbReference type="InterPro" id="IPR022973">
    <property type="entry name" value="Ribosomal_uL10_bac"/>
</dbReference>
<proteinExistence type="inferred from homology"/>
<dbReference type="PANTHER" id="PTHR11560">
    <property type="entry name" value="39S RIBOSOMAL PROTEIN L10, MITOCHONDRIAL"/>
    <property type="match status" value="1"/>
</dbReference>
<keyword evidence="5" id="KW-0699">rRNA-binding</keyword>
<organism evidence="6 7">
    <name type="scientific">Mycoplasmopsis columbina SF7</name>
    <dbReference type="NCBI Taxonomy" id="1037410"/>
    <lineage>
        <taxon>Bacteria</taxon>
        <taxon>Bacillati</taxon>
        <taxon>Mycoplasmatota</taxon>
        <taxon>Mycoplasmoidales</taxon>
        <taxon>Metamycoplasmataceae</taxon>
        <taxon>Mycoplasmopsis</taxon>
    </lineage>
</organism>
<keyword evidence="7" id="KW-1185">Reference proteome</keyword>
<dbReference type="SUPFAM" id="SSF160369">
    <property type="entry name" value="Ribosomal protein L10-like"/>
    <property type="match status" value="1"/>
</dbReference>
<comment type="function">
    <text evidence="5">Forms part of the ribosomal stalk, playing a central role in the interaction of the ribosome with GTP-bound translation factors.</text>
</comment>
<evidence type="ECO:0000313" key="7">
    <source>
        <dbReference type="Proteomes" id="UP000004978"/>
    </source>
</evidence>
<dbReference type="HAMAP" id="MF_00362">
    <property type="entry name" value="Ribosomal_uL10"/>
    <property type="match status" value="1"/>
</dbReference>
<dbReference type="GO" id="GO:0006412">
    <property type="term" value="P:translation"/>
    <property type="evidence" value="ECO:0007669"/>
    <property type="project" value="UniProtKB-UniRule"/>
</dbReference>
<name>F9UJM2_9BACT</name>
<dbReference type="AlphaFoldDB" id="F9UJM2"/>
<protein>
    <recommendedName>
        <fullName evidence="4 5">Large ribosomal subunit protein uL10</fullName>
    </recommendedName>
</protein>
<accession>F9UJM2</accession>
<dbReference type="GO" id="GO:0070180">
    <property type="term" value="F:large ribosomal subunit rRNA binding"/>
    <property type="evidence" value="ECO:0007669"/>
    <property type="project" value="UniProtKB-UniRule"/>
</dbReference>
<sequence length="170" mass="18852">MQTVKESTFRLIKKDTVKEITDKLQSTKSLVVAEYRGLSVAELTKLRLLAKKSGVEVKVYKNRLFKLAASAAGHEDLNDHLVGPNIYAFSNEDELAPYKVLAAFAKENKLFVNKAGIFEGKVVDAKGVAEIATLPNYEEALTILARSLMSPLQQLSLSLKLLSEKKEEQI</sequence>
<comment type="subunit">
    <text evidence="5">Part of the ribosomal stalk of the 50S ribosomal subunit. The N-terminus interacts with L11 and the large rRNA to form the base of the stalk. The C-terminus forms an elongated spine to which L12 dimers bind in a sequential fashion forming a multimeric L10(L12)X complex.</text>
</comment>
<reference evidence="6 7" key="1">
    <citation type="journal article" date="2013" name="Genome Announc.">
        <title>Genome Sequence of Mycoplasma columbinum Strain SF7.</title>
        <authorList>
            <person name="Guo Z."/>
            <person name="Xu X."/>
            <person name="Zheng Q."/>
            <person name="Li T."/>
            <person name="Kuang S."/>
            <person name="Zhang Z."/>
            <person name="Chen Y."/>
            <person name="Lu X."/>
            <person name="Zhou R."/>
            <person name="Bi D."/>
            <person name="Jin H."/>
        </authorList>
    </citation>
    <scope>NUCLEOTIDE SEQUENCE [LARGE SCALE GENOMIC DNA]</scope>
    <source>
        <strain evidence="6 7">SF7</strain>
    </source>
</reference>
<evidence type="ECO:0000256" key="3">
    <source>
        <dbReference type="ARBA" id="ARBA00023274"/>
    </source>
</evidence>
<dbReference type="GO" id="GO:0015934">
    <property type="term" value="C:large ribosomal subunit"/>
    <property type="evidence" value="ECO:0007669"/>
    <property type="project" value="InterPro"/>
</dbReference>
<dbReference type="Gene3D" id="3.30.70.1730">
    <property type="match status" value="1"/>
</dbReference>
<dbReference type="Pfam" id="PF00466">
    <property type="entry name" value="Ribosomal_L10"/>
    <property type="match status" value="1"/>
</dbReference>
<dbReference type="STRING" id="1037410.MCSF7_00341"/>
<evidence type="ECO:0000256" key="2">
    <source>
        <dbReference type="ARBA" id="ARBA00022980"/>
    </source>
</evidence>
<dbReference type="RefSeq" id="WP_006608489.1">
    <property type="nucleotide sequence ID" value="NZ_AFXA01000008.1"/>
</dbReference>
<keyword evidence="3 5" id="KW-0687">Ribonucleoprotein</keyword>
<keyword evidence="5" id="KW-0694">RNA-binding</keyword>
<comment type="caution">
    <text evidence="6">The sequence shown here is derived from an EMBL/GenBank/DDBJ whole genome shotgun (WGS) entry which is preliminary data.</text>
</comment>
<dbReference type="InterPro" id="IPR001790">
    <property type="entry name" value="Ribosomal_uL10"/>
</dbReference>
<evidence type="ECO:0000313" key="6">
    <source>
        <dbReference type="EMBL" id="EGV00403.1"/>
    </source>
</evidence>
<dbReference type="EMBL" id="AFXA01000008">
    <property type="protein sequence ID" value="EGV00403.1"/>
    <property type="molecule type" value="Genomic_DNA"/>
</dbReference>
<dbReference type="PROSITE" id="PS01109">
    <property type="entry name" value="RIBOSOMAL_L10"/>
    <property type="match status" value="1"/>
</dbReference>
<dbReference type="eggNOG" id="COG0244">
    <property type="taxonomic scope" value="Bacteria"/>
</dbReference>